<dbReference type="InterPro" id="IPR036388">
    <property type="entry name" value="WH-like_DNA-bd_sf"/>
</dbReference>
<dbReference type="RefSeq" id="WP_114592634.1">
    <property type="nucleotide sequence ID" value="NZ_CP031165.1"/>
</dbReference>
<dbReference type="InterPro" id="IPR036866">
    <property type="entry name" value="RibonucZ/Hydroxyglut_hydro"/>
</dbReference>
<proteinExistence type="predicted"/>
<dbReference type="Proteomes" id="UP000264006">
    <property type="component" value="Chromosome"/>
</dbReference>
<sequence>MVWSDPEVETVAPGIHRVPVPLPNDGLRAVNVYMIEDGDGVTLVDSGWNGPEARAAIDRGLAVAGAELGDVHRMLITHMHYDHLGQADELRRAGAGEYWLGEEEKESFSILVTDPVESRRERLDQLEAHGAVELAEKGRASDGAVKEPLTWQPPGRWVADGEQAPLADGQLTAILTPGHTRGHLCFLHGDRKILFSGDHVLPHITPSIGFEPHTNPLALVDFLESQARVAALDVELVLPAHGEVFTDLVGRVDELTAHHDVRLDACRAALSEDGSSAFTAASRIGWTRRETPFEELNAFNQTLAVWETAAHLELLAVRGTVTRRVVDGTITFTRV</sequence>
<dbReference type="CDD" id="cd07725">
    <property type="entry name" value="TTHA1429-like_MBL-fold"/>
    <property type="match status" value="1"/>
</dbReference>
<dbReference type="InterPro" id="IPR001279">
    <property type="entry name" value="Metallo-B-lactamas"/>
</dbReference>
<dbReference type="InterPro" id="IPR050662">
    <property type="entry name" value="Sec-metab_biosynth-thioest"/>
</dbReference>
<dbReference type="EMBL" id="CP031165">
    <property type="protein sequence ID" value="AXV08264.1"/>
    <property type="molecule type" value="Genomic_DNA"/>
</dbReference>
<dbReference type="Gene3D" id="1.10.10.10">
    <property type="entry name" value="Winged helix-like DNA-binding domain superfamily/Winged helix DNA-binding domain"/>
    <property type="match status" value="1"/>
</dbReference>
<accession>A0A346Y1B7</accession>
<dbReference type="PANTHER" id="PTHR23131">
    <property type="entry name" value="ENDORIBONUCLEASE LACTB2"/>
    <property type="match status" value="1"/>
</dbReference>
<organism evidence="2 3">
    <name type="scientific">Euzebya pacifica</name>
    <dbReference type="NCBI Taxonomy" id="1608957"/>
    <lineage>
        <taxon>Bacteria</taxon>
        <taxon>Bacillati</taxon>
        <taxon>Actinomycetota</taxon>
        <taxon>Nitriliruptoria</taxon>
        <taxon>Euzebyales</taxon>
    </lineage>
</organism>
<evidence type="ECO:0000313" key="3">
    <source>
        <dbReference type="Proteomes" id="UP000264006"/>
    </source>
</evidence>
<dbReference type="OrthoDB" id="2971563at2"/>
<dbReference type="Gene3D" id="3.60.15.10">
    <property type="entry name" value="Ribonuclease Z/Hydroxyacylglutathione hydrolase-like"/>
    <property type="match status" value="1"/>
</dbReference>
<evidence type="ECO:0000313" key="2">
    <source>
        <dbReference type="EMBL" id="AXV08264.1"/>
    </source>
</evidence>
<dbReference type="Pfam" id="PF00753">
    <property type="entry name" value="Lactamase_B"/>
    <property type="match status" value="1"/>
</dbReference>
<dbReference type="KEGG" id="euz:DVS28_a3591"/>
<feature type="domain" description="Metallo-beta-lactamase" evidence="1">
    <location>
        <begin position="29"/>
        <end position="241"/>
    </location>
</feature>
<reference evidence="2 3" key="1">
    <citation type="submission" date="2018-09" db="EMBL/GenBank/DDBJ databases">
        <title>Complete genome sequence of Euzebya sp. DY32-46 isolated from seawater of Pacific Ocean.</title>
        <authorList>
            <person name="Xu L."/>
            <person name="Wu Y.-H."/>
            <person name="Xu X.-W."/>
        </authorList>
    </citation>
    <scope>NUCLEOTIDE SEQUENCE [LARGE SCALE GENOMIC DNA]</scope>
    <source>
        <strain evidence="2 3">DY32-46</strain>
    </source>
</reference>
<dbReference type="SUPFAM" id="SSF56281">
    <property type="entry name" value="Metallo-hydrolase/oxidoreductase"/>
    <property type="match status" value="1"/>
</dbReference>
<dbReference type="SMART" id="SM00849">
    <property type="entry name" value="Lactamase_B"/>
    <property type="match status" value="1"/>
</dbReference>
<evidence type="ECO:0000259" key="1">
    <source>
        <dbReference type="SMART" id="SM00849"/>
    </source>
</evidence>
<dbReference type="PANTHER" id="PTHR23131:SF4">
    <property type="entry name" value="METALLO-BETA-LACTAMASE SUPERFAMILY POTEIN"/>
    <property type="match status" value="1"/>
</dbReference>
<name>A0A346Y1B7_9ACTN</name>
<keyword evidence="3" id="KW-1185">Reference proteome</keyword>
<gene>
    <name evidence="2" type="ORF">DVS28_a3591</name>
</gene>
<dbReference type="AlphaFoldDB" id="A0A346Y1B7"/>
<protein>
    <recommendedName>
        <fullName evidence="1">Metallo-beta-lactamase domain-containing protein</fullName>
    </recommendedName>
</protein>